<dbReference type="PANTHER" id="PTHR36438:SF1">
    <property type="entry name" value="IRON-SULFUR CLUSTER REPAIR PROTEIN YTFE"/>
    <property type="match status" value="1"/>
</dbReference>
<dbReference type="AlphaFoldDB" id="A0A517QUX0"/>
<dbReference type="GO" id="GO:0005737">
    <property type="term" value="C:cytoplasm"/>
    <property type="evidence" value="ECO:0007669"/>
    <property type="project" value="UniProtKB-SubCell"/>
</dbReference>
<evidence type="ECO:0000256" key="4">
    <source>
        <dbReference type="ARBA" id="ARBA00023004"/>
    </source>
</evidence>
<feature type="domain" description="Hemerythrin-like" evidence="5">
    <location>
        <begin position="95"/>
        <end position="239"/>
    </location>
</feature>
<dbReference type="Pfam" id="PF04405">
    <property type="entry name" value="ScdA_N"/>
    <property type="match status" value="1"/>
</dbReference>
<dbReference type="EMBL" id="CP036267">
    <property type="protein sequence ID" value="QDT35436.1"/>
    <property type="molecule type" value="Genomic_DNA"/>
</dbReference>
<name>A0A517QUX0_9PLAN</name>
<dbReference type="Proteomes" id="UP000315724">
    <property type="component" value="Chromosome"/>
</dbReference>
<protein>
    <submittedName>
        <fullName evidence="6">Iron-sulfur cluster repair protein YtfE</fullName>
    </submittedName>
</protein>
<evidence type="ECO:0000256" key="3">
    <source>
        <dbReference type="ARBA" id="ARBA00022723"/>
    </source>
</evidence>
<evidence type="ECO:0000256" key="2">
    <source>
        <dbReference type="ARBA" id="ARBA00022490"/>
    </source>
</evidence>
<dbReference type="GO" id="GO:0046872">
    <property type="term" value="F:metal ion binding"/>
    <property type="evidence" value="ECO:0007669"/>
    <property type="project" value="UniProtKB-KW"/>
</dbReference>
<dbReference type="KEGG" id="tpol:Mal48_47130"/>
<organism evidence="6 7">
    <name type="scientific">Thalassoglobus polymorphus</name>
    <dbReference type="NCBI Taxonomy" id="2527994"/>
    <lineage>
        <taxon>Bacteria</taxon>
        <taxon>Pseudomonadati</taxon>
        <taxon>Planctomycetota</taxon>
        <taxon>Planctomycetia</taxon>
        <taxon>Planctomycetales</taxon>
        <taxon>Planctomycetaceae</taxon>
        <taxon>Thalassoglobus</taxon>
    </lineage>
</organism>
<dbReference type="NCBIfam" id="TIGR03652">
    <property type="entry name" value="FeS_repair_RIC"/>
    <property type="match status" value="1"/>
</dbReference>
<evidence type="ECO:0000256" key="1">
    <source>
        <dbReference type="ARBA" id="ARBA00004496"/>
    </source>
</evidence>
<evidence type="ECO:0000313" key="7">
    <source>
        <dbReference type="Proteomes" id="UP000315724"/>
    </source>
</evidence>
<keyword evidence="2" id="KW-0963">Cytoplasm</keyword>
<gene>
    <name evidence="6" type="primary">ytfE</name>
    <name evidence="6" type="ORF">Mal48_47130</name>
</gene>
<dbReference type="PANTHER" id="PTHR36438">
    <property type="entry name" value="IRON-SULFUR CLUSTER REPAIR PROTEIN YTFE"/>
    <property type="match status" value="1"/>
</dbReference>
<dbReference type="InterPro" id="IPR012312">
    <property type="entry name" value="Hemerythrin-like"/>
</dbReference>
<dbReference type="InterPro" id="IPR038062">
    <property type="entry name" value="ScdA-like_N_sf"/>
</dbReference>
<dbReference type="Gene3D" id="1.20.120.520">
    <property type="entry name" value="nmb1532 protein domain like"/>
    <property type="match status" value="1"/>
</dbReference>
<sequence>MLNNQESPTTLTLTDSVGEWVTRHPATSRVFEQHGIDYCCGGKRPLQEACSSKKVDIQTVLTQLDDVTSGRDRKTDPDEAFTSKSLSEMCDEIEVTHHAYLKKELPRLTQLVDKVASVHGSQHPWLGRLLESFRELYQELVPHMRKEEQVLFPAIRMIEQAKTVPAFPFGSVDNPISMMEHEHDVAGQALKQIRDSSSDFTLPEGGCNTFRAMLDGLRELESDLHRHIHKENNVLFPRASQLAAKLSDAAKKGSQV</sequence>
<proteinExistence type="predicted"/>
<dbReference type="OrthoDB" id="9797132at2"/>
<evidence type="ECO:0000313" key="6">
    <source>
        <dbReference type="EMBL" id="QDT35436.1"/>
    </source>
</evidence>
<dbReference type="RefSeq" id="WP_145204995.1">
    <property type="nucleotide sequence ID" value="NZ_CP036267.1"/>
</dbReference>
<dbReference type="CDD" id="cd12108">
    <property type="entry name" value="Hr-like"/>
    <property type="match status" value="1"/>
</dbReference>
<accession>A0A517QUX0</accession>
<evidence type="ECO:0000259" key="5">
    <source>
        <dbReference type="Pfam" id="PF01814"/>
    </source>
</evidence>
<dbReference type="Pfam" id="PF01814">
    <property type="entry name" value="Hemerythrin"/>
    <property type="match status" value="1"/>
</dbReference>
<comment type="subcellular location">
    <subcellularLocation>
        <location evidence="1">Cytoplasm</location>
    </subcellularLocation>
</comment>
<keyword evidence="3" id="KW-0479">Metal-binding</keyword>
<dbReference type="InterPro" id="IPR019903">
    <property type="entry name" value="RIC_family"/>
</dbReference>
<keyword evidence="7" id="KW-1185">Reference proteome</keyword>
<reference evidence="6 7" key="1">
    <citation type="submission" date="2019-02" db="EMBL/GenBank/DDBJ databases">
        <title>Deep-cultivation of Planctomycetes and their phenomic and genomic characterization uncovers novel biology.</title>
        <authorList>
            <person name="Wiegand S."/>
            <person name="Jogler M."/>
            <person name="Boedeker C."/>
            <person name="Pinto D."/>
            <person name="Vollmers J."/>
            <person name="Rivas-Marin E."/>
            <person name="Kohn T."/>
            <person name="Peeters S.H."/>
            <person name="Heuer A."/>
            <person name="Rast P."/>
            <person name="Oberbeckmann S."/>
            <person name="Bunk B."/>
            <person name="Jeske O."/>
            <person name="Meyerdierks A."/>
            <person name="Storesund J.E."/>
            <person name="Kallscheuer N."/>
            <person name="Luecker S."/>
            <person name="Lage O.M."/>
            <person name="Pohl T."/>
            <person name="Merkel B.J."/>
            <person name="Hornburger P."/>
            <person name="Mueller R.-W."/>
            <person name="Bruemmer F."/>
            <person name="Labrenz M."/>
            <person name="Spormann A.M."/>
            <person name="Op den Camp H."/>
            <person name="Overmann J."/>
            <person name="Amann R."/>
            <person name="Jetten M.S.M."/>
            <person name="Mascher T."/>
            <person name="Medema M.H."/>
            <person name="Devos D.P."/>
            <person name="Kaster A.-K."/>
            <person name="Ovreas L."/>
            <person name="Rohde M."/>
            <person name="Galperin M.Y."/>
            <person name="Jogler C."/>
        </authorList>
    </citation>
    <scope>NUCLEOTIDE SEQUENCE [LARGE SCALE GENOMIC DNA]</scope>
    <source>
        <strain evidence="6 7">Mal48</strain>
    </source>
</reference>
<dbReference type="Gene3D" id="1.10.3910.10">
    <property type="entry name" value="SP0561-like"/>
    <property type="match status" value="1"/>
</dbReference>
<keyword evidence="4" id="KW-0408">Iron</keyword>